<protein>
    <recommendedName>
        <fullName evidence="4">Phosphorylated adapter RNA export protein</fullName>
    </recommendedName>
    <alternativeName>
        <fullName evidence="10">RNA U small nuclear RNA export adapter protein</fullName>
    </alternativeName>
</protein>
<reference evidence="14" key="1">
    <citation type="submission" date="2024-02" db="UniProtKB">
        <authorList>
            <consortium name="WormBaseParasite"/>
        </authorList>
    </citation>
    <scope>IDENTIFICATION</scope>
</reference>
<organism evidence="13 14">
    <name type="scientific">Mesorhabditis belari</name>
    <dbReference type="NCBI Taxonomy" id="2138241"/>
    <lineage>
        <taxon>Eukaryota</taxon>
        <taxon>Metazoa</taxon>
        <taxon>Ecdysozoa</taxon>
        <taxon>Nematoda</taxon>
        <taxon>Chromadorea</taxon>
        <taxon>Rhabditida</taxon>
        <taxon>Rhabditina</taxon>
        <taxon>Rhabditomorpha</taxon>
        <taxon>Rhabditoidea</taxon>
        <taxon>Rhabditidae</taxon>
        <taxon>Mesorhabditinae</taxon>
        <taxon>Mesorhabditis</taxon>
    </lineage>
</organism>
<proteinExistence type="inferred from homology"/>
<evidence type="ECO:0000256" key="9">
    <source>
        <dbReference type="ARBA" id="ARBA00023242"/>
    </source>
</evidence>
<sequence>MFRSNDSEDSDEEAELVPKIEIPSLEIDSSNQSEWKNVLMEEGFEMGQVDVQYRVERGAESYVAPGHERPQIEGQASAFDGNLKIPLTSLGTNLDSRASMSKNDPVFGDIFDNLYDLKELEKFGLSQFDANDGRTNHFFKRQAFFIGGRWRNRNFQDGDQASRGDSRKPFMKRKYENVSLEALIAPNYCLDDLLKASLKPNSDLSTLAAEIAHHLGEKKPETIAEIVSAIGGEKACEIFERTKETEKNGGLKTLDGNRRRAPGGVFIFLFREDPSIPFDVKKNCLPNFQQRAYAKSNTYRKGDATLEP</sequence>
<feature type="region of interest" description="Disordered" evidence="11">
    <location>
        <begin position="1"/>
        <end position="20"/>
    </location>
</feature>
<keyword evidence="9" id="KW-0539">Nucleus</keyword>
<feature type="domain" description="Phosphorylated adapter RNA export protein RNA-binding" evidence="12">
    <location>
        <begin position="207"/>
        <end position="283"/>
    </location>
</feature>
<dbReference type="InterPro" id="IPR019385">
    <property type="entry name" value="PHAX_RNA-binding_domain"/>
</dbReference>
<dbReference type="GO" id="GO:0005737">
    <property type="term" value="C:cytoplasm"/>
    <property type="evidence" value="ECO:0007669"/>
    <property type="project" value="UniProtKB-SubCell"/>
</dbReference>
<evidence type="ECO:0000256" key="8">
    <source>
        <dbReference type="ARBA" id="ARBA00022927"/>
    </source>
</evidence>
<keyword evidence="13" id="KW-1185">Reference proteome</keyword>
<dbReference type="PANTHER" id="PTHR13135:SF0">
    <property type="entry name" value="PHOSPHORYLATED ADAPTER RNA EXPORT PROTEIN"/>
    <property type="match status" value="1"/>
</dbReference>
<dbReference type="Pfam" id="PF10258">
    <property type="entry name" value="PHAX_RNA-bd"/>
    <property type="match status" value="1"/>
</dbReference>
<dbReference type="Gene3D" id="1.10.10.1440">
    <property type="entry name" value="PHAX RNA-binding domain"/>
    <property type="match status" value="1"/>
</dbReference>
<evidence type="ECO:0000256" key="11">
    <source>
        <dbReference type="SAM" id="MobiDB-lite"/>
    </source>
</evidence>
<evidence type="ECO:0000259" key="12">
    <source>
        <dbReference type="Pfam" id="PF10258"/>
    </source>
</evidence>
<dbReference type="AlphaFoldDB" id="A0AAF3FDX3"/>
<evidence type="ECO:0000256" key="5">
    <source>
        <dbReference type="ARBA" id="ARBA00022448"/>
    </source>
</evidence>
<evidence type="ECO:0000313" key="14">
    <source>
        <dbReference type="WBParaSite" id="MBELARI_LOCUS5188"/>
    </source>
</evidence>
<evidence type="ECO:0000256" key="1">
    <source>
        <dbReference type="ARBA" id="ARBA00004123"/>
    </source>
</evidence>
<dbReference type="PANTHER" id="PTHR13135">
    <property type="entry name" value="CYTOSOLIC RESINIFERATOXIN BINDING PROTEIN RBP-26"/>
    <property type="match status" value="1"/>
</dbReference>
<keyword evidence="6" id="KW-0963">Cytoplasm</keyword>
<evidence type="ECO:0000256" key="10">
    <source>
        <dbReference type="ARBA" id="ARBA00030834"/>
    </source>
</evidence>
<keyword evidence="8" id="KW-0653">Protein transport</keyword>
<evidence type="ECO:0000256" key="7">
    <source>
        <dbReference type="ARBA" id="ARBA00022884"/>
    </source>
</evidence>
<evidence type="ECO:0000256" key="4">
    <source>
        <dbReference type="ARBA" id="ARBA00016856"/>
    </source>
</evidence>
<evidence type="ECO:0000256" key="2">
    <source>
        <dbReference type="ARBA" id="ARBA00004496"/>
    </source>
</evidence>
<dbReference type="InterPro" id="IPR039047">
    <property type="entry name" value="PHAX"/>
</dbReference>
<evidence type="ECO:0000256" key="6">
    <source>
        <dbReference type="ARBA" id="ARBA00022490"/>
    </source>
</evidence>
<dbReference type="Proteomes" id="UP000887575">
    <property type="component" value="Unassembled WGS sequence"/>
</dbReference>
<dbReference type="GO" id="GO:0003723">
    <property type="term" value="F:RNA binding"/>
    <property type="evidence" value="ECO:0007669"/>
    <property type="project" value="UniProtKB-KW"/>
</dbReference>
<keyword evidence="5" id="KW-0813">Transport</keyword>
<keyword evidence="7" id="KW-0694">RNA-binding</keyword>
<dbReference type="InterPro" id="IPR038092">
    <property type="entry name" value="PHAX_RNA-binding_sf"/>
</dbReference>
<dbReference type="GO" id="GO:0015031">
    <property type="term" value="P:protein transport"/>
    <property type="evidence" value="ECO:0007669"/>
    <property type="project" value="UniProtKB-KW"/>
</dbReference>
<dbReference type="GO" id="GO:0006408">
    <property type="term" value="P:snRNA export from nucleus"/>
    <property type="evidence" value="ECO:0007669"/>
    <property type="project" value="InterPro"/>
</dbReference>
<accession>A0AAF3FDX3</accession>
<evidence type="ECO:0000256" key="3">
    <source>
        <dbReference type="ARBA" id="ARBA00006094"/>
    </source>
</evidence>
<dbReference type="WBParaSite" id="MBELARI_LOCUS5188">
    <property type="protein sequence ID" value="MBELARI_LOCUS5188"/>
    <property type="gene ID" value="MBELARI_LOCUS5188"/>
</dbReference>
<comment type="similarity">
    <text evidence="3">Belongs to the PHAX family.</text>
</comment>
<evidence type="ECO:0000313" key="13">
    <source>
        <dbReference type="Proteomes" id="UP000887575"/>
    </source>
</evidence>
<comment type="subcellular location">
    <subcellularLocation>
        <location evidence="2">Cytoplasm</location>
    </subcellularLocation>
    <subcellularLocation>
        <location evidence="1">Nucleus</location>
    </subcellularLocation>
</comment>
<name>A0AAF3FDX3_9BILA</name>
<dbReference type="GO" id="GO:0005634">
    <property type="term" value="C:nucleus"/>
    <property type="evidence" value="ECO:0007669"/>
    <property type="project" value="UniProtKB-SubCell"/>
</dbReference>